<dbReference type="Proteomes" id="UP001527866">
    <property type="component" value="Unassembled WGS sequence"/>
</dbReference>
<dbReference type="EMBL" id="JAQFWQ010000013">
    <property type="protein sequence ID" value="MDA2810356.1"/>
    <property type="molecule type" value="Genomic_DNA"/>
</dbReference>
<evidence type="ECO:0000313" key="1">
    <source>
        <dbReference type="EMBL" id="MDA2810356.1"/>
    </source>
</evidence>
<dbReference type="RefSeq" id="WP_270684444.1">
    <property type="nucleotide sequence ID" value="NZ_JAQFWQ010000013.1"/>
</dbReference>
<gene>
    <name evidence="1" type="ORF">O4J56_06865</name>
</gene>
<proteinExistence type="predicted"/>
<comment type="caution">
    <text evidence="1">The sequence shown here is derived from an EMBL/GenBank/DDBJ whole genome shotgun (WGS) entry which is preliminary data.</text>
</comment>
<evidence type="ECO:0000313" key="2">
    <source>
        <dbReference type="Proteomes" id="UP001527866"/>
    </source>
</evidence>
<organism evidence="1 2">
    <name type="scientific">Nocardiopsis endophytica</name>
    <dbReference type="NCBI Taxonomy" id="3018445"/>
    <lineage>
        <taxon>Bacteria</taxon>
        <taxon>Bacillati</taxon>
        <taxon>Actinomycetota</taxon>
        <taxon>Actinomycetes</taxon>
        <taxon>Streptosporangiales</taxon>
        <taxon>Nocardiopsidaceae</taxon>
        <taxon>Nocardiopsis</taxon>
    </lineage>
</organism>
<sequence length="106" mass="11455">MTSVPPRALPTTQDDLHNIERTAAAAVDHPQRIISAVLVPTGVYLRIHCDYTHVAVDVLNGCGYTATLIRTGHILVSGVADRACLLDAEINRLEAARRSLDEITLA</sequence>
<accession>A0ABT4U084</accession>
<keyword evidence="2" id="KW-1185">Reference proteome</keyword>
<reference evidence="1 2" key="1">
    <citation type="submission" date="2023-01" db="EMBL/GenBank/DDBJ databases">
        <title>Draft genome sequence of Nocardiopsis sp. RSe5-2 isolated from halophytes.</title>
        <authorList>
            <person name="Duangmal K."/>
            <person name="Chantavorakit T."/>
        </authorList>
    </citation>
    <scope>NUCLEOTIDE SEQUENCE [LARGE SCALE GENOMIC DNA]</scope>
    <source>
        <strain evidence="1 2">RSe5-2</strain>
    </source>
</reference>
<name>A0ABT4U084_9ACTN</name>
<protein>
    <submittedName>
        <fullName evidence="1">Uncharacterized protein</fullName>
    </submittedName>
</protein>